<dbReference type="Pfam" id="PF00732">
    <property type="entry name" value="GMC_oxred_N"/>
    <property type="match status" value="1"/>
</dbReference>
<organism evidence="8 9">
    <name type="scientific">Thalassotalea fonticola</name>
    <dbReference type="NCBI Taxonomy" id="3065649"/>
    <lineage>
        <taxon>Bacteria</taxon>
        <taxon>Pseudomonadati</taxon>
        <taxon>Pseudomonadota</taxon>
        <taxon>Gammaproteobacteria</taxon>
        <taxon>Alteromonadales</taxon>
        <taxon>Colwelliaceae</taxon>
        <taxon>Thalassotalea</taxon>
    </lineage>
</organism>
<proteinExistence type="inferred from homology"/>
<reference evidence="8 9" key="1">
    <citation type="submission" date="2023-09" db="EMBL/GenBank/DDBJ databases">
        <authorList>
            <person name="Qi X."/>
        </authorList>
    </citation>
    <scope>NUCLEOTIDE SEQUENCE [LARGE SCALE GENOMIC DNA]</scope>
    <source>
        <strain evidence="8 9">S1-1</strain>
    </source>
</reference>
<dbReference type="EMBL" id="CP136600">
    <property type="protein sequence ID" value="WOH36158.1"/>
    <property type="molecule type" value="Genomic_DNA"/>
</dbReference>
<evidence type="ECO:0000313" key="9">
    <source>
        <dbReference type="Proteomes" id="UP001301442"/>
    </source>
</evidence>
<gene>
    <name evidence="8" type="ORF">RI844_12340</name>
</gene>
<evidence type="ECO:0000256" key="5">
    <source>
        <dbReference type="ARBA" id="ARBA00023002"/>
    </source>
</evidence>
<feature type="domain" description="Glucose-methanol-choline oxidoreductase N-terminal" evidence="6">
    <location>
        <begin position="10"/>
        <end position="336"/>
    </location>
</feature>
<comment type="cofactor">
    <cofactor evidence="1">
        <name>FAD</name>
        <dbReference type="ChEBI" id="CHEBI:57692"/>
    </cofactor>
</comment>
<accession>A0ABZ0GKX4</accession>
<name>A0ABZ0GKX4_9GAMM</name>
<evidence type="ECO:0000256" key="2">
    <source>
        <dbReference type="ARBA" id="ARBA00010790"/>
    </source>
</evidence>
<evidence type="ECO:0000256" key="4">
    <source>
        <dbReference type="ARBA" id="ARBA00022827"/>
    </source>
</evidence>
<keyword evidence="9" id="KW-1185">Reference proteome</keyword>
<comment type="similarity">
    <text evidence="2">Belongs to the GMC oxidoreductase family.</text>
</comment>
<evidence type="ECO:0000313" key="8">
    <source>
        <dbReference type="EMBL" id="WOH36158.1"/>
    </source>
</evidence>
<evidence type="ECO:0000256" key="3">
    <source>
        <dbReference type="ARBA" id="ARBA00022630"/>
    </source>
</evidence>
<dbReference type="Proteomes" id="UP001301442">
    <property type="component" value="Chromosome"/>
</dbReference>
<keyword evidence="5" id="KW-0560">Oxidoreductase</keyword>
<dbReference type="PANTHER" id="PTHR42784:SF1">
    <property type="entry name" value="PYRANOSE 2-OXIDASE"/>
    <property type="match status" value="1"/>
</dbReference>
<evidence type="ECO:0000256" key="1">
    <source>
        <dbReference type="ARBA" id="ARBA00001974"/>
    </source>
</evidence>
<dbReference type="Gene3D" id="3.50.50.60">
    <property type="entry name" value="FAD/NAD(P)-binding domain"/>
    <property type="match status" value="2"/>
</dbReference>
<feature type="domain" description="Glucose-methanol-choline oxidoreductase C-terminal" evidence="7">
    <location>
        <begin position="427"/>
        <end position="546"/>
    </location>
</feature>
<dbReference type="Pfam" id="PF05199">
    <property type="entry name" value="GMC_oxred_C"/>
    <property type="match status" value="1"/>
</dbReference>
<protein>
    <submittedName>
        <fullName evidence="8">GMC family oxidoreductase</fullName>
    </submittedName>
</protein>
<keyword evidence="4" id="KW-0274">FAD</keyword>
<dbReference type="InterPro" id="IPR000172">
    <property type="entry name" value="GMC_OxRdtase_N"/>
</dbReference>
<dbReference type="RefSeq" id="WP_348394972.1">
    <property type="nucleotide sequence ID" value="NZ_CP136600.1"/>
</dbReference>
<dbReference type="InterPro" id="IPR051473">
    <property type="entry name" value="P2Ox-like"/>
</dbReference>
<dbReference type="SUPFAM" id="SSF54373">
    <property type="entry name" value="FAD-linked reductases, C-terminal domain"/>
    <property type="match status" value="1"/>
</dbReference>
<evidence type="ECO:0000259" key="7">
    <source>
        <dbReference type="Pfam" id="PF05199"/>
    </source>
</evidence>
<sequence length="563" mass="63358">MLNNTNYDAIVVGSGISGGWAAKELTEKGLNVLILERGRPVEHVKDYVTEHKGIWDFKYRNMPDRELYDKEYFVQKNNHAFSELTRHFFNNDLKNPYDYNEDKPFYWLRGDVLGGRSLTWGRQVYRFSELDFKANKQDNHGVDWPIRYDDIKDWYSYVEKFIGVSGQAENLPQLPDSEFLPPMQFTKIEQDMKNSIAEHFDDRMMTIGRCAILTKPHNGRAPCHYCGPCHRGCMTGSYFSSQSSTLPAAKKTGKLTIRSHSVVEKLDYDPLTKKVTGVQVIDANSKEKILFTSKLVFLCASTVGSTQILLHSKSENFPNGLANSSGVLGHYLMDHTIGMSAMGVIPGSEEDYHYGNRPNGTYIPRFKNLNKQQTSFLRGYGYQGWGGRMDWRGTHAAKSGFGKDFKEDLQQPGPWGVGLIGFGECLPRFENYMKLSTSKVDSYGIPQVEFNFEWSKNELDMREDMAKEGEAILKACGAIDIELSTHIHPGGGAIHEMGTARMGNDPKTSVLNNFNQCHDVANVYVTDGSCMTSASCVNPSLTYMALTARAVDHAVKQLATNFS</sequence>
<dbReference type="PANTHER" id="PTHR42784">
    <property type="entry name" value="PYRANOSE 2-OXIDASE"/>
    <property type="match status" value="1"/>
</dbReference>
<evidence type="ECO:0000259" key="6">
    <source>
        <dbReference type="Pfam" id="PF00732"/>
    </source>
</evidence>
<dbReference type="InterPro" id="IPR036188">
    <property type="entry name" value="FAD/NAD-bd_sf"/>
</dbReference>
<dbReference type="InterPro" id="IPR007867">
    <property type="entry name" value="GMC_OxRtase_C"/>
</dbReference>
<keyword evidence="3" id="KW-0285">Flavoprotein</keyword>
<dbReference type="SUPFAM" id="SSF51905">
    <property type="entry name" value="FAD/NAD(P)-binding domain"/>
    <property type="match status" value="1"/>
</dbReference>